<dbReference type="EMBL" id="BAAAZO010000012">
    <property type="protein sequence ID" value="GAA3638545.1"/>
    <property type="molecule type" value="Genomic_DNA"/>
</dbReference>
<keyword evidence="2 4" id="KW-0238">DNA-binding</keyword>
<evidence type="ECO:0000256" key="4">
    <source>
        <dbReference type="PROSITE-ProRule" id="PRU00335"/>
    </source>
</evidence>
<dbReference type="Pfam" id="PF00440">
    <property type="entry name" value="TetR_N"/>
    <property type="match status" value="1"/>
</dbReference>
<dbReference type="Proteomes" id="UP001501074">
    <property type="component" value="Unassembled WGS sequence"/>
</dbReference>
<gene>
    <name evidence="6" type="ORF">GCM10022223_66970</name>
</gene>
<accession>A0ABP7ARZ7</accession>
<dbReference type="SUPFAM" id="SSF46689">
    <property type="entry name" value="Homeodomain-like"/>
    <property type="match status" value="1"/>
</dbReference>
<dbReference type="Gene3D" id="1.10.357.10">
    <property type="entry name" value="Tetracycline Repressor, domain 2"/>
    <property type="match status" value="1"/>
</dbReference>
<reference evidence="7" key="1">
    <citation type="journal article" date="2019" name="Int. J. Syst. Evol. Microbiol.">
        <title>The Global Catalogue of Microorganisms (GCM) 10K type strain sequencing project: providing services to taxonomists for standard genome sequencing and annotation.</title>
        <authorList>
            <consortium name="The Broad Institute Genomics Platform"/>
            <consortium name="The Broad Institute Genome Sequencing Center for Infectious Disease"/>
            <person name="Wu L."/>
            <person name="Ma J."/>
        </authorList>
    </citation>
    <scope>NUCLEOTIDE SEQUENCE [LARGE SCALE GENOMIC DNA]</scope>
    <source>
        <strain evidence="7">JCM 16902</strain>
    </source>
</reference>
<dbReference type="RefSeq" id="WP_231481440.1">
    <property type="nucleotide sequence ID" value="NZ_BAAAZO010000012.1"/>
</dbReference>
<keyword evidence="1" id="KW-0805">Transcription regulation</keyword>
<dbReference type="InterPro" id="IPR050109">
    <property type="entry name" value="HTH-type_TetR-like_transc_reg"/>
</dbReference>
<organism evidence="6 7">
    <name type="scientific">Kineosporia mesophila</name>
    <dbReference type="NCBI Taxonomy" id="566012"/>
    <lineage>
        <taxon>Bacteria</taxon>
        <taxon>Bacillati</taxon>
        <taxon>Actinomycetota</taxon>
        <taxon>Actinomycetes</taxon>
        <taxon>Kineosporiales</taxon>
        <taxon>Kineosporiaceae</taxon>
        <taxon>Kineosporia</taxon>
    </lineage>
</organism>
<sequence length="231" mass="25289">MSDEPLTWLPRPAEDARLGLRERKKRQMRAQLSSAASRLFLERGFDAVRVTEIATACGVSEKTVFNYFPSKEALLLDRFESTHTALRTALADPGNPPLESALGVLAAELRALTDWLAQQPDPRSAVETAHRFHQLIHSTAGLRAYELERAGQLTAIITGILATRANRSPDSPEAEICAVALTGLWRVHAASRTRWLAAGASPDEIRQGVSDDVMRAAAAIRPALELFASER</sequence>
<dbReference type="PANTHER" id="PTHR30055:SF234">
    <property type="entry name" value="HTH-TYPE TRANSCRIPTIONAL REGULATOR BETI"/>
    <property type="match status" value="1"/>
</dbReference>
<comment type="caution">
    <text evidence="6">The sequence shown here is derived from an EMBL/GenBank/DDBJ whole genome shotgun (WGS) entry which is preliminary data.</text>
</comment>
<evidence type="ECO:0000256" key="1">
    <source>
        <dbReference type="ARBA" id="ARBA00023015"/>
    </source>
</evidence>
<evidence type="ECO:0000313" key="6">
    <source>
        <dbReference type="EMBL" id="GAA3638545.1"/>
    </source>
</evidence>
<feature type="domain" description="HTH tetR-type" evidence="5">
    <location>
        <begin position="26"/>
        <end position="86"/>
    </location>
</feature>
<evidence type="ECO:0000256" key="2">
    <source>
        <dbReference type="ARBA" id="ARBA00023125"/>
    </source>
</evidence>
<protein>
    <submittedName>
        <fullName evidence="6">TetR/AcrR family transcriptional regulator</fullName>
    </submittedName>
</protein>
<keyword evidence="3" id="KW-0804">Transcription</keyword>
<proteinExistence type="predicted"/>
<evidence type="ECO:0000259" key="5">
    <source>
        <dbReference type="PROSITE" id="PS50977"/>
    </source>
</evidence>
<dbReference type="PRINTS" id="PR00455">
    <property type="entry name" value="HTHTETR"/>
</dbReference>
<evidence type="ECO:0000256" key="3">
    <source>
        <dbReference type="ARBA" id="ARBA00023163"/>
    </source>
</evidence>
<feature type="DNA-binding region" description="H-T-H motif" evidence="4">
    <location>
        <begin position="49"/>
        <end position="68"/>
    </location>
</feature>
<keyword evidence="7" id="KW-1185">Reference proteome</keyword>
<dbReference type="PANTHER" id="PTHR30055">
    <property type="entry name" value="HTH-TYPE TRANSCRIPTIONAL REGULATOR RUTR"/>
    <property type="match status" value="1"/>
</dbReference>
<dbReference type="InterPro" id="IPR001647">
    <property type="entry name" value="HTH_TetR"/>
</dbReference>
<name>A0ABP7ARZ7_9ACTN</name>
<dbReference type="PROSITE" id="PS50977">
    <property type="entry name" value="HTH_TETR_2"/>
    <property type="match status" value="1"/>
</dbReference>
<evidence type="ECO:0000313" key="7">
    <source>
        <dbReference type="Proteomes" id="UP001501074"/>
    </source>
</evidence>
<dbReference type="InterPro" id="IPR009057">
    <property type="entry name" value="Homeodomain-like_sf"/>
</dbReference>
<dbReference type="Gene3D" id="1.10.10.60">
    <property type="entry name" value="Homeodomain-like"/>
    <property type="match status" value="1"/>
</dbReference>